<dbReference type="SUPFAM" id="SSF82185">
    <property type="entry name" value="Histone H3 K4-specific methyltransferase SET7/9 N-terminal domain"/>
    <property type="match status" value="1"/>
</dbReference>
<evidence type="ECO:0008006" key="3">
    <source>
        <dbReference type="Google" id="ProtNLM"/>
    </source>
</evidence>
<sequence>MRISSSLKHLLLLIVFSFITNIVAAQLKDSTIFFFKRTGLYGKLVPSLDSADFFRIVPPYKLIDPTVEIRDFYKDGKLMFAGNGIPPTLNLTDGGCKFEGICINYAPTGKRVRIVNYSKGLKSGPEYQFYPDGSIRVTMKNEIDKQYHIKSYSKVMDYYDKTGKQICKDGTGKVIIYNDDYTAVISGELKNSRMNGAWEGWAQEMEDVKYKLIFKDNEMQSGMAYQTSTGKSYPFKEIYESATCEKGAVTFISKLRKKIKTPAGSAITKSIVDSAKIYFQVEADGSVTHIETVEPVPEELLSIIKTAFVEGPKWSPSKMYGIPLQTQVVLSLKFVETINFRTLYNVKGVENYQVSLYRGIPLGDLPALPKSIE</sequence>
<proteinExistence type="predicted"/>
<protein>
    <recommendedName>
        <fullName evidence="3">TonB C-terminal domain-containing protein</fullName>
    </recommendedName>
</protein>
<name>A0ABW2ZK19_9SPHI</name>
<comment type="caution">
    <text evidence="1">The sequence shown here is derived from an EMBL/GenBank/DDBJ whole genome shotgun (WGS) entry which is preliminary data.</text>
</comment>
<keyword evidence="2" id="KW-1185">Reference proteome</keyword>
<accession>A0ABW2ZK19</accession>
<evidence type="ECO:0000313" key="1">
    <source>
        <dbReference type="EMBL" id="MFD0766476.1"/>
    </source>
</evidence>
<dbReference type="Proteomes" id="UP001597073">
    <property type="component" value="Unassembled WGS sequence"/>
</dbReference>
<dbReference type="RefSeq" id="WP_377144443.1">
    <property type="nucleotide sequence ID" value="NZ_JBHTIA010000012.1"/>
</dbReference>
<gene>
    <name evidence="1" type="ORF">ACFQZI_16565</name>
</gene>
<reference evidence="2" key="1">
    <citation type="journal article" date="2019" name="Int. J. Syst. Evol. Microbiol.">
        <title>The Global Catalogue of Microorganisms (GCM) 10K type strain sequencing project: providing services to taxonomists for standard genome sequencing and annotation.</title>
        <authorList>
            <consortium name="The Broad Institute Genomics Platform"/>
            <consortium name="The Broad Institute Genome Sequencing Center for Infectious Disease"/>
            <person name="Wu L."/>
            <person name="Ma J."/>
        </authorList>
    </citation>
    <scope>NUCLEOTIDE SEQUENCE [LARGE SCALE GENOMIC DNA]</scope>
    <source>
        <strain evidence="2">CCUG 60742</strain>
    </source>
</reference>
<evidence type="ECO:0000313" key="2">
    <source>
        <dbReference type="Proteomes" id="UP001597073"/>
    </source>
</evidence>
<organism evidence="1 2">
    <name type="scientific">Mucilaginibacter lutimaris</name>
    <dbReference type="NCBI Taxonomy" id="931629"/>
    <lineage>
        <taxon>Bacteria</taxon>
        <taxon>Pseudomonadati</taxon>
        <taxon>Bacteroidota</taxon>
        <taxon>Sphingobacteriia</taxon>
        <taxon>Sphingobacteriales</taxon>
        <taxon>Sphingobacteriaceae</taxon>
        <taxon>Mucilaginibacter</taxon>
    </lineage>
</organism>
<dbReference type="EMBL" id="JBHTIA010000012">
    <property type="protein sequence ID" value="MFD0766476.1"/>
    <property type="molecule type" value="Genomic_DNA"/>
</dbReference>